<evidence type="ECO:0000313" key="1">
    <source>
        <dbReference type="EMBL" id="KAF2227694.1"/>
    </source>
</evidence>
<accession>A0A6A6GPL6</accession>
<proteinExistence type="predicted"/>
<sequence length="154" mass="16791">MAISALFNLATLSRGQRVGLYGIRGPNEPRHATTGTDRVPSNPTPIILMPVIERLLKTGQNTYEPFWGFNDVSLRTSMILSSLRVTMRDNQLDSPASAYVTDCTVGEGVSRTSYRFSRKTVSGPSSTTSTVCLSICIFDSLDDPVQALASELTR</sequence>
<organism evidence="1 2">
    <name type="scientific">Elsinoe ampelina</name>
    <dbReference type="NCBI Taxonomy" id="302913"/>
    <lineage>
        <taxon>Eukaryota</taxon>
        <taxon>Fungi</taxon>
        <taxon>Dikarya</taxon>
        <taxon>Ascomycota</taxon>
        <taxon>Pezizomycotina</taxon>
        <taxon>Dothideomycetes</taxon>
        <taxon>Dothideomycetidae</taxon>
        <taxon>Myriangiales</taxon>
        <taxon>Elsinoaceae</taxon>
        <taxon>Elsinoe</taxon>
    </lineage>
</organism>
<gene>
    <name evidence="1" type="ORF">BDZ85DRAFT_6310</name>
</gene>
<dbReference type="EMBL" id="ML992501">
    <property type="protein sequence ID" value="KAF2227694.1"/>
    <property type="molecule type" value="Genomic_DNA"/>
</dbReference>
<keyword evidence="2" id="KW-1185">Reference proteome</keyword>
<protein>
    <submittedName>
        <fullName evidence="1">Uncharacterized protein</fullName>
    </submittedName>
</protein>
<name>A0A6A6GPL6_9PEZI</name>
<dbReference type="Proteomes" id="UP000799538">
    <property type="component" value="Unassembled WGS sequence"/>
</dbReference>
<dbReference type="AlphaFoldDB" id="A0A6A6GPL6"/>
<reference evidence="2" key="1">
    <citation type="journal article" date="2020" name="Stud. Mycol.">
        <title>101 Dothideomycetes genomes: A test case for predicting lifestyles and emergence of pathogens.</title>
        <authorList>
            <person name="Haridas S."/>
            <person name="Albert R."/>
            <person name="Binder M."/>
            <person name="Bloem J."/>
            <person name="LaButti K."/>
            <person name="Salamov A."/>
            <person name="Andreopoulos B."/>
            <person name="Baker S."/>
            <person name="Barry K."/>
            <person name="Bills G."/>
            <person name="Bluhm B."/>
            <person name="Cannon C."/>
            <person name="Castanera R."/>
            <person name="Culley D."/>
            <person name="Daum C."/>
            <person name="Ezra D."/>
            <person name="Gonzalez J."/>
            <person name="Henrissat B."/>
            <person name="Kuo A."/>
            <person name="Liang C."/>
            <person name="Lipzen A."/>
            <person name="Lutzoni F."/>
            <person name="Magnuson J."/>
            <person name="Mondo S."/>
            <person name="Nolan M."/>
            <person name="Ohm R."/>
            <person name="Pangilinan J."/>
            <person name="Park H.-J."/>
            <person name="Ramirez L."/>
            <person name="Alfaro M."/>
            <person name="Sun H."/>
            <person name="Tritt A."/>
            <person name="Yoshinaga Y."/>
            <person name="Zwiers L.-H."/>
            <person name="Turgeon B."/>
            <person name="Goodwin S."/>
            <person name="Spatafora J."/>
            <person name="Crous P."/>
            <person name="Grigoriev I."/>
        </authorList>
    </citation>
    <scope>NUCLEOTIDE SEQUENCE [LARGE SCALE GENOMIC DNA]</scope>
    <source>
        <strain evidence="2">CECT 20119</strain>
    </source>
</reference>
<evidence type="ECO:0000313" key="2">
    <source>
        <dbReference type="Proteomes" id="UP000799538"/>
    </source>
</evidence>